<keyword evidence="6" id="KW-0508">mRNA splicing</keyword>
<dbReference type="Proteomes" id="UP000050794">
    <property type="component" value="Unassembled WGS sequence"/>
</dbReference>
<keyword evidence="3" id="KW-0507">mRNA processing</keyword>
<evidence type="ECO:0000259" key="8">
    <source>
        <dbReference type="Pfam" id="PF23233"/>
    </source>
</evidence>
<dbReference type="FunFam" id="1.25.40.10:FF:000491">
    <property type="entry name" value="Crooked neck-like protein 1"/>
    <property type="match status" value="1"/>
</dbReference>
<dbReference type="SMART" id="SM00386">
    <property type="entry name" value="HAT"/>
    <property type="match status" value="5"/>
</dbReference>
<accession>A0A183U4I0</accession>
<keyword evidence="5" id="KW-0677">Repeat</keyword>
<dbReference type="GO" id="GO:0000245">
    <property type="term" value="P:spliceosomal complex assembly"/>
    <property type="evidence" value="ECO:0007669"/>
    <property type="project" value="TreeGrafter"/>
</dbReference>
<name>A0A183U4I0_TOXCA</name>
<keyword evidence="7" id="KW-0539">Nucleus</keyword>
<dbReference type="GO" id="GO:0071007">
    <property type="term" value="C:U2-type catalytic step 2 spliceosome"/>
    <property type="evidence" value="ECO:0007669"/>
    <property type="project" value="TreeGrafter"/>
</dbReference>
<evidence type="ECO:0000256" key="5">
    <source>
        <dbReference type="ARBA" id="ARBA00022737"/>
    </source>
</evidence>
<sequence>MKALHIRSLSFFSNFLNSFSLHCRFVCHSEYAFLTWDLYFCETIFRYGLDHLPSDRTAEIFKYYTVHEKKFGERAGIENVIVSKRRHQYEKQIAENAYNYDAWFDYIRLLQNEKVDREEMEDTFERAIANVPPQAEKRYWRRYIYLWINYALYEELEVEDFEQTRTIYKTCLRIIPHKKFTFSKIWIMFAHFEIRQLQLQDARKILGNAIGLCPHEKLFRAYVDLELQLREFDRCRILYGKFLEYSPENSTTWMKFAELETLLGDTDRARAIFALAVQQPALDMPEV</sequence>
<dbReference type="Pfam" id="PF23233">
    <property type="entry name" value="HAT_Syf1_CNRKL1_N"/>
    <property type="match status" value="1"/>
</dbReference>
<dbReference type="Gene3D" id="1.25.40.10">
    <property type="entry name" value="Tetratricopeptide repeat domain"/>
    <property type="match status" value="1"/>
</dbReference>
<evidence type="ECO:0000256" key="6">
    <source>
        <dbReference type="ARBA" id="ARBA00023187"/>
    </source>
</evidence>
<dbReference type="InterPro" id="IPR045075">
    <property type="entry name" value="Syf1-like"/>
</dbReference>
<reference evidence="9 10" key="2">
    <citation type="submission" date="2018-11" db="EMBL/GenBank/DDBJ databases">
        <authorList>
            <consortium name="Pathogen Informatics"/>
        </authorList>
    </citation>
    <scope>NUCLEOTIDE SEQUENCE [LARGE SCALE GENOMIC DNA]</scope>
</reference>
<evidence type="ECO:0000256" key="3">
    <source>
        <dbReference type="ARBA" id="ARBA00022664"/>
    </source>
</evidence>
<comment type="similarity">
    <text evidence="2">Belongs to the crooked-neck family.</text>
</comment>
<dbReference type="InterPro" id="IPR003107">
    <property type="entry name" value="HAT"/>
</dbReference>
<dbReference type="WBParaSite" id="TCNE_0000340001-mRNA-1">
    <property type="protein sequence ID" value="TCNE_0000340001-mRNA-1"/>
    <property type="gene ID" value="TCNE_0000340001"/>
</dbReference>
<evidence type="ECO:0000313" key="9">
    <source>
        <dbReference type="EMBL" id="VDM29117.1"/>
    </source>
</evidence>
<proteinExistence type="inferred from homology"/>
<evidence type="ECO:0000256" key="2">
    <source>
        <dbReference type="ARBA" id="ARBA00008644"/>
    </source>
</evidence>
<dbReference type="PANTHER" id="PTHR11246:SF3">
    <property type="entry name" value="CROOKED NECK-LIKE PROTEIN 1"/>
    <property type="match status" value="1"/>
</dbReference>
<reference evidence="11" key="1">
    <citation type="submission" date="2016-06" db="UniProtKB">
        <authorList>
            <consortium name="WormBaseParasite"/>
        </authorList>
    </citation>
    <scope>IDENTIFICATION</scope>
</reference>
<dbReference type="GO" id="GO:0071014">
    <property type="term" value="C:post-mRNA release spliceosomal complex"/>
    <property type="evidence" value="ECO:0007669"/>
    <property type="project" value="TreeGrafter"/>
</dbReference>
<dbReference type="GO" id="GO:0000974">
    <property type="term" value="C:Prp19 complex"/>
    <property type="evidence" value="ECO:0007669"/>
    <property type="project" value="TreeGrafter"/>
</dbReference>
<keyword evidence="4" id="KW-0747">Spliceosome</keyword>
<dbReference type="SUPFAM" id="SSF48452">
    <property type="entry name" value="TPR-like"/>
    <property type="match status" value="1"/>
</dbReference>
<evidence type="ECO:0000256" key="1">
    <source>
        <dbReference type="ARBA" id="ARBA00004123"/>
    </source>
</evidence>
<gene>
    <name evidence="9" type="ORF">TCNE_LOCUS3400</name>
</gene>
<dbReference type="EMBL" id="UYWY01004315">
    <property type="protein sequence ID" value="VDM29117.1"/>
    <property type="molecule type" value="Genomic_DNA"/>
</dbReference>
<protein>
    <submittedName>
        <fullName evidence="11">TPR_REGION domain-containing protein</fullName>
    </submittedName>
</protein>
<keyword evidence="10" id="KW-1185">Reference proteome</keyword>
<evidence type="ECO:0000313" key="10">
    <source>
        <dbReference type="Proteomes" id="UP000050794"/>
    </source>
</evidence>
<evidence type="ECO:0000256" key="7">
    <source>
        <dbReference type="ARBA" id="ARBA00023242"/>
    </source>
</evidence>
<dbReference type="InterPro" id="IPR055433">
    <property type="entry name" value="HAT_Syf1-like_N"/>
</dbReference>
<organism evidence="10 11">
    <name type="scientific">Toxocara canis</name>
    <name type="common">Canine roundworm</name>
    <dbReference type="NCBI Taxonomy" id="6265"/>
    <lineage>
        <taxon>Eukaryota</taxon>
        <taxon>Metazoa</taxon>
        <taxon>Ecdysozoa</taxon>
        <taxon>Nematoda</taxon>
        <taxon>Chromadorea</taxon>
        <taxon>Rhabditida</taxon>
        <taxon>Spirurina</taxon>
        <taxon>Ascaridomorpha</taxon>
        <taxon>Ascaridoidea</taxon>
        <taxon>Toxocaridae</taxon>
        <taxon>Toxocara</taxon>
    </lineage>
</organism>
<comment type="subcellular location">
    <subcellularLocation>
        <location evidence="1">Nucleus</location>
    </subcellularLocation>
</comment>
<evidence type="ECO:0000256" key="4">
    <source>
        <dbReference type="ARBA" id="ARBA00022728"/>
    </source>
</evidence>
<feature type="domain" description="Pre-mRNA-splicing factor Syf1-like N-terminal HAT-repeats" evidence="8">
    <location>
        <begin position="87"/>
        <end position="248"/>
    </location>
</feature>
<dbReference type="PANTHER" id="PTHR11246">
    <property type="entry name" value="PRE-MRNA SPLICING FACTOR"/>
    <property type="match status" value="1"/>
</dbReference>
<dbReference type="GO" id="GO:0071011">
    <property type="term" value="C:precatalytic spliceosome"/>
    <property type="evidence" value="ECO:0007669"/>
    <property type="project" value="TreeGrafter"/>
</dbReference>
<evidence type="ECO:0000313" key="11">
    <source>
        <dbReference type="WBParaSite" id="TCNE_0000340001-mRNA-1"/>
    </source>
</evidence>
<dbReference type="InterPro" id="IPR011990">
    <property type="entry name" value="TPR-like_helical_dom_sf"/>
</dbReference>
<dbReference type="AlphaFoldDB" id="A0A183U4I0"/>